<accession>A0A5M6CBJ3</accession>
<evidence type="ECO:0000256" key="1">
    <source>
        <dbReference type="SAM" id="SignalP"/>
    </source>
</evidence>
<feature type="signal peptide" evidence="1">
    <location>
        <begin position="1"/>
        <end position="30"/>
    </location>
</feature>
<dbReference type="AlphaFoldDB" id="A0A5M6CBJ3"/>
<dbReference type="RefSeq" id="WP_150034000.1">
    <property type="nucleotide sequence ID" value="NZ_VWSH01000004.1"/>
</dbReference>
<proteinExistence type="predicted"/>
<dbReference type="EMBL" id="VWSH01000004">
    <property type="protein sequence ID" value="KAA5532497.1"/>
    <property type="molecule type" value="Genomic_DNA"/>
</dbReference>
<keyword evidence="3" id="KW-1185">Reference proteome</keyword>
<sequence>MILNPIKRLLCVLVLGPLLLLLSCNQQTPAQTESIASDNNNNTQHSFGQYCNSRFGFCIDYPKDILEMQSESQSGDGNDFMDNKNVVVLTVFGRRNETPDGDEISLSDQFKNDIQELDTTGSDITYQKLGKKLYVISGLKNNKIFYRKTILLKEAFAFAIMEYQQSDSLIYNPLVASVSNSFK</sequence>
<gene>
    <name evidence="2" type="ORF">F0919_17080</name>
</gene>
<name>A0A5M6CBJ3_9BACT</name>
<feature type="chain" id="PRO_5024382779" evidence="1">
    <location>
        <begin position="31"/>
        <end position="183"/>
    </location>
</feature>
<organism evidence="2 3">
    <name type="scientific">Taibaiella lutea</name>
    <dbReference type="NCBI Taxonomy" id="2608001"/>
    <lineage>
        <taxon>Bacteria</taxon>
        <taxon>Pseudomonadati</taxon>
        <taxon>Bacteroidota</taxon>
        <taxon>Chitinophagia</taxon>
        <taxon>Chitinophagales</taxon>
        <taxon>Chitinophagaceae</taxon>
        <taxon>Taibaiella</taxon>
    </lineage>
</organism>
<evidence type="ECO:0000313" key="3">
    <source>
        <dbReference type="Proteomes" id="UP000323632"/>
    </source>
</evidence>
<keyword evidence="1" id="KW-0732">Signal</keyword>
<reference evidence="2 3" key="1">
    <citation type="submission" date="2019-09" db="EMBL/GenBank/DDBJ databases">
        <title>Genome sequence and assembly of Taibaiella sp.</title>
        <authorList>
            <person name="Chhetri G."/>
        </authorList>
    </citation>
    <scope>NUCLEOTIDE SEQUENCE [LARGE SCALE GENOMIC DNA]</scope>
    <source>
        <strain evidence="2 3">KVB11</strain>
    </source>
</reference>
<comment type="caution">
    <text evidence="2">The sequence shown here is derived from an EMBL/GenBank/DDBJ whole genome shotgun (WGS) entry which is preliminary data.</text>
</comment>
<protein>
    <submittedName>
        <fullName evidence="2">Uncharacterized protein</fullName>
    </submittedName>
</protein>
<dbReference type="PROSITE" id="PS51257">
    <property type="entry name" value="PROKAR_LIPOPROTEIN"/>
    <property type="match status" value="1"/>
</dbReference>
<evidence type="ECO:0000313" key="2">
    <source>
        <dbReference type="EMBL" id="KAA5532497.1"/>
    </source>
</evidence>
<dbReference type="Proteomes" id="UP000323632">
    <property type="component" value="Unassembled WGS sequence"/>
</dbReference>